<dbReference type="InterPro" id="IPR011701">
    <property type="entry name" value="MFS"/>
</dbReference>
<organism evidence="3 4">
    <name type="scientific">Acropora cervicornis</name>
    <name type="common">Staghorn coral</name>
    <dbReference type="NCBI Taxonomy" id="6130"/>
    <lineage>
        <taxon>Eukaryota</taxon>
        <taxon>Metazoa</taxon>
        <taxon>Cnidaria</taxon>
        <taxon>Anthozoa</taxon>
        <taxon>Hexacorallia</taxon>
        <taxon>Scleractinia</taxon>
        <taxon>Astrocoeniina</taxon>
        <taxon>Acroporidae</taxon>
        <taxon>Acropora</taxon>
    </lineage>
</organism>
<keyword evidence="2" id="KW-0472">Membrane</keyword>
<keyword evidence="2" id="KW-1133">Transmembrane helix</keyword>
<reference evidence="3" key="2">
    <citation type="journal article" date="2023" name="Science">
        <title>Genomic signatures of disease resistance in endangered staghorn corals.</title>
        <authorList>
            <person name="Vollmer S.V."/>
            <person name="Selwyn J.D."/>
            <person name="Despard B.A."/>
            <person name="Roesel C.L."/>
        </authorList>
    </citation>
    <scope>NUCLEOTIDE SEQUENCE</scope>
    <source>
        <strain evidence="3">K2</strain>
    </source>
</reference>
<evidence type="ECO:0000313" key="4">
    <source>
        <dbReference type="Proteomes" id="UP001249851"/>
    </source>
</evidence>
<dbReference type="Pfam" id="PF07690">
    <property type="entry name" value="MFS_1"/>
    <property type="match status" value="1"/>
</dbReference>
<dbReference type="EMBL" id="JARQWQ010000099">
    <property type="protein sequence ID" value="KAK2551315.1"/>
    <property type="molecule type" value="Genomic_DNA"/>
</dbReference>
<feature type="transmembrane region" description="Helical" evidence="2">
    <location>
        <begin position="112"/>
        <end position="135"/>
    </location>
</feature>
<feature type="transmembrane region" description="Helical" evidence="2">
    <location>
        <begin position="172"/>
        <end position="191"/>
    </location>
</feature>
<reference evidence="3" key="1">
    <citation type="journal article" date="2023" name="G3 (Bethesda)">
        <title>Whole genome assembly and annotation of the endangered Caribbean coral Acropora cervicornis.</title>
        <authorList>
            <person name="Selwyn J.D."/>
            <person name="Vollmer S.V."/>
        </authorList>
    </citation>
    <scope>NUCLEOTIDE SEQUENCE</scope>
    <source>
        <strain evidence="3">K2</strain>
    </source>
</reference>
<evidence type="ECO:0000313" key="3">
    <source>
        <dbReference type="EMBL" id="KAK2551315.1"/>
    </source>
</evidence>
<gene>
    <name evidence="3" type="ORF">P5673_027914</name>
</gene>
<sequence length="484" mass="54312">MFTVSDFKFNKARIMEVRRDSFWSWLVCAASVLSMLIICGGSYNFGLLLPPLMDHFNSTRQATVPLEARQGHSKNIIHDKNKGGRPAKTRNPTLECRPSLSPSTPSPLFCNVSAWIGSLYLACGYALSPFNVYLVDRFGHRITAFVGSLSGLLGFFLASFSPKLWMMYPTYGLLSGFGHRTIYNSTILIVLQHFLKWRWIAIGLITSAVSIAMFAMTLFTHALLRGYGWQVAVRGFGCLYFVCALCSAMYLPITETEKDESEKEKAVDDEEQDCRSSLLRNRSFSLFALSNVVVVFSYYVPFVHIVKYCKQDLQIPEDTSVMLFTYFAVASFVSRHFFCKVGEFRWVNRFHLYRFSLIVTGISIACIPFARDFGSLASIFIVYGLMDGGFQGQLSLLLLMCVGKNTLTQAWDYLMFLTGFGVGLMADKLGSYDAAFYGTGAMVIVGACITFLLKFTAEPTPERNNEETCSKYVELSVIEIVTVV</sequence>
<keyword evidence="2" id="KW-0812">Transmembrane</keyword>
<dbReference type="AlphaFoldDB" id="A0AAD9UVP3"/>
<keyword evidence="4" id="KW-1185">Reference proteome</keyword>
<name>A0AAD9UVP3_ACRCE</name>
<dbReference type="InterPro" id="IPR036259">
    <property type="entry name" value="MFS_trans_sf"/>
</dbReference>
<feature type="region of interest" description="Disordered" evidence="1">
    <location>
        <begin position="75"/>
        <end position="104"/>
    </location>
</feature>
<accession>A0AAD9UVP3</accession>
<dbReference type="SUPFAM" id="SSF103473">
    <property type="entry name" value="MFS general substrate transporter"/>
    <property type="match status" value="1"/>
</dbReference>
<dbReference type="PANTHER" id="PTHR11360:SF251">
    <property type="entry name" value="MAJOR FACILITATOR SUPERFAMILY (MFS) PROFILE DOMAIN-CONTAINING PROTEIN"/>
    <property type="match status" value="1"/>
</dbReference>
<protein>
    <submittedName>
        <fullName evidence="3">Monocarboxylate transporter 10</fullName>
    </submittedName>
</protein>
<feature type="transmembrane region" description="Helical" evidence="2">
    <location>
        <begin position="284"/>
        <end position="301"/>
    </location>
</feature>
<feature type="transmembrane region" description="Helical" evidence="2">
    <location>
        <begin position="142"/>
        <end position="160"/>
    </location>
</feature>
<comment type="caution">
    <text evidence="3">The sequence shown here is derived from an EMBL/GenBank/DDBJ whole genome shotgun (WGS) entry which is preliminary data.</text>
</comment>
<dbReference type="GO" id="GO:0022857">
    <property type="term" value="F:transmembrane transporter activity"/>
    <property type="evidence" value="ECO:0007669"/>
    <property type="project" value="InterPro"/>
</dbReference>
<evidence type="ECO:0000256" key="2">
    <source>
        <dbReference type="SAM" id="Phobius"/>
    </source>
</evidence>
<evidence type="ECO:0000256" key="1">
    <source>
        <dbReference type="SAM" id="MobiDB-lite"/>
    </source>
</evidence>
<feature type="transmembrane region" description="Helical" evidence="2">
    <location>
        <begin position="350"/>
        <end position="370"/>
    </location>
</feature>
<feature type="transmembrane region" description="Helical" evidence="2">
    <location>
        <begin position="231"/>
        <end position="253"/>
    </location>
</feature>
<dbReference type="Proteomes" id="UP001249851">
    <property type="component" value="Unassembled WGS sequence"/>
</dbReference>
<dbReference type="InterPro" id="IPR050327">
    <property type="entry name" value="Proton-linked_MCT"/>
</dbReference>
<feature type="transmembrane region" description="Helical" evidence="2">
    <location>
        <begin position="198"/>
        <end position="219"/>
    </location>
</feature>
<feature type="transmembrane region" description="Helical" evidence="2">
    <location>
        <begin position="435"/>
        <end position="453"/>
    </location>
</feature>
<dbReference type="Gene3D" id="1.20.1250.20">
    <property type="entry name" value="MFS general substrate transporter like domains"/>
    <property type="match status" value="1"/>
</dbReference>
<feature type="transmembrane region" description="Helical" evidence="2">
    <location>
        <begin position="376"/>
        <end position="399"/>
    </location>
</feature>
<dbReference type="PANTHER" id="PTHR11360">
    <property type="entry name" value="MONOCARBOXYLATE TRANSPORTER"/>
    <property type="match status" value="1"/>
</dbReference>
<feature type="transmembrane region" description="Helical" evidence="2">
    <location>
        <begin position="411"/>
        <end position="429"/>
    </location>
</feature>
<feature type="transmembrane region" description="Helical" evidence="2">
    <location>
        <begin position="21"/>
        <end position="43"/>
    </location>
</feature>
<feature type="transmembrane region" description="Helical" evidence="2">
    <location>
        <begin position="321"/>
        <end position="338"/>
    </location>
</feature>
<proteinExistence type="predicted"/>